<keyword evidence="6" id="KW-1185">Reference proteome</keyword>
<evidence type="ECO:0000256" key="1">
    <source>
        <dbReference type="ARBA" id="ARBA00004123"/>
    </source>
</evidence>
<organism evidence="5 6">
    <name type="scientific">Cyanidium caldarium</name>
    <name type="common">Red alga</name>
    <dbReference type="NCBI Taxonomy" id="2771"/>
    <lineage>
        <taxon>Eukaryota</taxon>
        <taxon>Rhodophyta</taxon>
        <taxon>Bangiophyceae</taxon>
        <taxon>Cyanidiales</taxon>
        <taxon>Cyanidiaceae</taxon>
        <taxon>Cyanidium</taxon>
    </lineage>
</organism>
<keyword evidence="2" id="KW-0804">Transcription</keyword>
<reference evidence="5 6" key="1">
    <citation type="submission" date="2022-07" db="EMBL/GenBank/DDBJ databases">
        <title>Genome-wide signatures of adaptation to extreme environments.</title>
        <authorList>
            <person name="Cho C.H."/>
            <person name="Yoon H.S."/>
        </authorList>
    </citation>
    <scope>NUCLEOTIDE SEQUENCE [LARGE SCALE GENOMIC DNA]</scope>
    <source>
        <strain evidence="5 6">DBV 063 E5</strain>
    </source>
</reference>
<evidence type="ECO:0000313" key="6">
    <source>
        <dbReference type="Proteomes" id="UP001301350"/>
    </source>
</evidence>
<gene>
    <name evidence="5" type="ORF">CDCA_CDCA19G4746</name>
</gene>
<keyword evidence="3" id="KW-0539">Nucleus</keyword>
<comment type="subcellular location">
    <subcellularLocation>
        <location evidence="1">Nucleus</location>
    </subcellularLocation>
</comment>
<feature type="compositionally biased region" description="Low complexity" evidence="4">
    <location>
        <begin position="108"/>
        <end position="117"/>
    </location>
</feature>
<sequence length="203" mass="22700">MNGPQLRALLEELPDDVVSAARSEMEADGPLDASTVAALEQLRQRWKQRLRRELQEQGALRTVLYEVSPAGQTGLGEGRGSAWRNDPLRVTYGVLRARDPLERRRAARQSQSPAQGARDGDREGAHDQNSGDVLSEDDEDEEITAVVGATEPDTRNYVLSQYERVLAPSTNKQRVWRVFLRDAMVHVNGQDLLLNGLQCVLDW</sequence>
<evidence type="ECO:0000256" key="3">
    <source>
        <dbReference type="ARBA" id="ARBA00023242"/>
    </source>
</evidence>
<feature type="region of interest" description="Disordered" evidence="4">
    <location>
        <begin position="101"/>
        <end position="141"/>
    </location>
</feature>
<dbReference type="AlphaFoldDB" id="A0AAV9J351"/>
<evidence type="ECO:0000256" key="2">
    <source>
        <dbReference type="ARBA" id="ARBA00023163"/>
    </source>
</evidence>
<dbReference type="Gene3D" id="2.30.18.10">
    <property type="entry name" value="Transcription factor IIA (TFIIA), beta-barrel domain"/>
    <property type="match status" value="1"/>
</dbReference>
<evidence type="ECO:0000256" key="4">
    <source>
        <dbReference type="SAM" id="MobiDB-lite"/>
    </source>
</evidence>
<proteinExistence type="predicted"/>
<dbReference type="InterPro" id="IPR009088">
    <property type="entry name" value="TFIIA_b-brl"/>
</dbReference>
<dbReference type="GO" id="GO:0005672">
    <property type="term" value="C:transcription factor TFIIA complex"/>
    <property type="evidence" value="ECO:0007669"/>
    <property type="project" value="InterPro"/>
</dbReference>
<dbReference type="EMBL" id="JANCYW010000019">
    <property type="protein sequence ID" value="KAK4538721.1"/>
    <property type="molecule type" value="Genomic_DNA"/>
</dbReference>
<dbReference type="Proteomes" id="UP001301350">
    <property type="component" value="Unassembled WGS sequence"/>
</dbReference>
<name>A0AAV9J351_CYACA</name>
<dbReference type="GO" id="GO:0006367">
    <property type="term" value="P:transcription initiation at RNA polymerase II promoter"/>
    <property type="evidence" value="ECO:0007669"/>
    <property type="project" value="InterPro"/>
</dbReference>
<protein>
    <submittedName>
        <fullName evidence="5">Uncharacterized protein</fullName>
    </submittedName>
</protein>
<evidence type="ECO:0000313" key="5">
    <source>
        <dbReference type="EMBL" id="KAK4538721.1"/>
    </source>
</evidence>
<comment type="caution">
    <text evidence="5">The sequence shown here is derived from an EMBL/GenBank/DDBJ whole genome shotgun (WGS) entry which is preliminary data.</text>
</comment>
<accession>A0AAV9J351</accession>
<dbReference type="SUPFAM" id="SSF50784">
    <property type="entry name" value="Transcription factor IIA (TFIIA), beta-barrel domain"/>
    <property type="match status" value="1"/>
</dbReference>